<organism evidence="2 3">
    <name type="scientific">Prorocentrum cordatum</name>
    <dbReference type="NCBI Taxonomy" id="2364126"/>
    <lineage>
        <taxon>Eukaryota</taxon>
        <taxon>Sar</taxon>
        <taxon>Alveolata</taxon>
        <taxon>Dinophyceae</taxon>
        <taxon>Prorocentrales</taxon>
        <taxon>Prorocentraceae</taxon>
        <taxon>Prorocentrum</taxon>
    </lineage>
</organism>
<sequence length="359" mass="38765">RRSALCGANLRCATDLAYVVRAQALRNHRVLARLPQVITAMRDTTPAALGTDSRQMQASGRSEIGGAARLGHFGLADRDVDWIAHMTGLGRPPERHCDWHSSLLAAGVALNGFRAMVEWWDRRKVATIGDALRILREEAQVLSHRGGLNVPAPQEWGYLRARLQGHLVDLADPRGWARADAILGPQGAGATPPRGPRGPPAPQGTPQARHTDADGSAILHTGHRILTGSNVRILPRPIPRQPEWRTVLTIHGIASTLGRRGQADESATAPPAALPDDGSVDGAAAQRARDVLRGVPSPGANQGQWFSAVMWLILRPHYRSLLRPLLVRRRFDGGPFDVVARWLSRAAVLSPAQLASVAT</sequence>
<evidence type="ECO:0000313" key="2">
    <source>
        <dbReference type="EMBL" id="CAK0909286.1"/>
    </source>
</evidence>
<accession>A0ABN9Y9K2</accession>
<evidence type="ECO:0000313" key="3">
    <source>
        <dbReference type="Proteomes" id="UP001189429"/>
    </source>
</evidence>
<dbReference type="Proteomes" id="UP001189429">
    <property type="component" value="Unassembled WGS sequence"/>
</dbReference>
<gene>
    <name evidence="2" type="ORF">PCOR1329_LOCUS83740</name>
</gene>
<feature type="non-terminal residue" evidence="2">
    <location>
        <position position="1"/>
    </location>
</feature>
<comment type="caution">
    <text evidence="2">The sequence shown here is derived from an EMBL/GenBank/DDBJ whole genome shotgun (WGS) entry which is preliminary data.</text>
</comment>
<feature type="compositionally biased region" description="Pro residues" evidence="1">
    <location>
        <begin position="193"/>
        <end position="203"/>
    </location>
</feature>
<reference evidence="2" key="1">
    <citation type="submission" date="2023-10" db="EMBL/GenBank/DDBJ databases">
        <authorList>
            <person name="Chen Y."/>
            <person name="Shah S."/>
            <person name="Dougan E. K."/>
            <person name="Thang M."/>
            <person name="Chan C."/>
        </authorList>
    </citation>
    <scope>NUCLEOTIDE SEQUENCE [LARGE SCALE GENOMIC DNA]</scope>
</reference>
<keyword evidence="3" id="KW-1185">Reference proteome</keyword>
<feature type="region of interest" description="Disordered" evidence="1">
    <location>
        <begin position="183"/>
        <end position="212"/>
    </location>
</feature>
<dbReference type="EMBL" id="CAUYUJ010022170">
    <property type="protein sequence ID" value="CAK0909286.1"/>
    <property type="molecule type" value="Genomic_DNA"/>
</dbReference>
<name>A0ABN9Y9K2_9DINO</name>
<feature type="non-terminal residue" evidence="2">
    <location>
        <position position="359"/>
    </location>
</feature>
<feature type="region of interest" description="Disordered" evidence="1">
    <location>
        <begin position="258"/>
        <end position="280"/>
    </location>
</feature>
<protein>
    <submittedName>
        <fullName evidence="2">Uncharacterized protein</fullName>
    </submittedName>
</protein>
<evidence type="ECO:0000256" key="1">
    <source>
        <dbReference type="SAM" id="MobiDB-lite"/>
    </source>
</evidence>
<proteinExistence type="predicted"/>